<organism evidence="2 3">
    <name type="scientific">Caerostris darwini</name>
    <dbReference type="NCBI Taxonomy" id="1538125"/>
    <lineage>
        <taxon>Eukaryota</taxon>
        <taxon>Metazoa</taxon>
        <taxon>Ecdysozoa</taxon>
        <taxon>Arthropoda</taxon>
        <taxon>Chelicerata</taxon>
        <taxon>Arachnida</taxon>
        <taxon>Araneae</taxon>
        <taxon>Araneomorphae</taxon>
        <taxon>Entelegynae</taxon>
        <taxon>Araneoidea</taxon>
        <taxon>Araneidae</taxon>
        <taxon>Caerostris</taxon>
    </lineage>
</organism>
<reference evidence="2 3" key="1">
    <citation type="submission" date="2021-06" db="EMBL/GenBank/DDBJ databases">
        <title>Caerostris darwini draft genome.</title>
        <authorList>
            <person name="Kono N."/>
            <person name="Arakawa K."/>
        </authorList>
    </citation>
    <scope>NUCLEOTIDE SEQUENCE [LARGE SCALE GENOMIC DNA]</scope>
</reference>
<evidence type="ECO:0000256" key="1">
    <source>
        <dbReference type="SAM" id="MobiDB-lite"/>
    </source>
</evidence>
<protein>
    <submittedName>
        <fullName evidence="2">Uncharacterized protein</fullName>
    </submittedName>
</protein>
<keyword evidence="3" id="KW-1185">Reference proteome</keyword>
<dbReference type="Proteomes" id="UP001054837">
    <property type="component" value="Unassembled WGS sequence"/>
</dbReference>
<gene>
    <name evidence="2" type="ORF">CDAR_59821</name>
</gene>
<sequence>MIAVRNRLPVTIPSGKDFPVGCLDHFLEGQSEIKPGPENTISLSTDAGYGLDGVGWGIKGGGTEWGGDFYSSRVLRFRAGKAIRNFLRGKMNSQAGHSGKRYGLHLPGDMEGRKGNIPGYDREGTIHLRENSKEHDSCDSR</sequence>
<feature type="region of interest" description="Disordered" evidence="1">
    <location>
        <begin position="94"/>
        <end position="122"/>
    </location>
</feature>
<evidence type="ECO:0000313" key="2">
    <source>
        <dbReference type="EMBL" id="GIY23246.1"/>
    </source>
</evidence>
<feature type="compositionally biased region" description="Basic and acidic residues" evidence="1">
    <location>
        <begin position="108"/>
        <end position="122"/>
    </location>
</feature>
<dbReference type="EMBL" id="BPLQ01006523">
    <property type="protein sequence ID" value="GIY23246.1"/>
    <property type="molecule type" value="Genomic_DNA"/>
</dbReference>
<proteinExistence type="predicted"/>
<evidence type="ECO:0000313" key="3">
    <source>
        <dbReference type="Proteomes" id="UP001054837"/>
    </source>
</evidence>
<comment type="caution">
    <text evidence="2">The sequence shown here is derived from an EMBL/GenBank/DDBJ whole genome shotgun (WGS) entry which is preliminary data.</text>
</comment>
<name>A0AAV4RSD1_9ARAC</name>
<dbReference type="AlphaFoldDB" id="A0AAV4RSD1"/>
<accession>A0AAV4RSD1</accession>